<organism evidence="1 2">
    <name type="scientific">Chaetomium tenue</name>
    <dbReference type="NCBI Taxonomy" id="1854479"/>
    <lineage>
        <taxon>Eukaryota</taxon>
        <taxon>Fungi</taxon>
        <taxon>Dikarya</taxon>
        <taxon>Ascomycota</taxon>
        <taxon>Pezizomycotina</taxon>
        <taxon>Sordariomycetes</taxon>
        <taxon>Sordariomycetidae</taxon>
        <taxon>Sordariales</taxon>
        <taxon>Chaetomiaceae</taxon>
        <taxon>Chaetomium</taxon>
    </lineage>
</organism>
<name>A0ACB7PJZ2_9PEZI</name>
<evidence type="ECO:0000313" key="1">
    <source>
        <dbReference type="EMBL" id="KAH6641907.1"/>
    </source>
</evidence>
<reference evidence="1 2" key="1">
    <citation type="journal article" date="2021" name="Nat. Commun.">
        <title>Genetic determinants of endophytism in the Arabidopsis root mycobiome.</title>
        <authorList>
            <person name="Mesny F."/>
            <person name="Miyauchi S."/>
            <person name="Thiergart T."/>
            <person name="Pickel B."/>
            <person name="Atanasova L."/>
            <person name="Karlsson M."/>
            <person name="Huettel B."/>
            <person name="Barry K.W."/>
            <person name="Haridas S."/>
            <person name="Chen C."/>
            <person name="Bauer D."/>
            <person name="Andreopoulos W."/>
            <person name="Pangilinan J."/>
            <person name="LaButti K."/>
            <person name="Riley R."/>
            <person name="Lipzen A."/>
            <person name="Clum A."/>
            <person name="Drula E."/>
            <person name="Henrissat B."/>
            <person name="Kohler A."/>
            <person name="Grigoriev I.V."/>
            <person name="Martin F.M."/>
            <person name="Hacquard S."/>
        </authorList>
    </citation>
    <scope>NUCLEOTIDE SEQUENCE [LARGE SCALE GENOMIC DNA]</scope>
    <source>
        <strain evidence="1 2">MPI-SDFR-AT-0079</strain>
    </source>
</reference>
<dbReference type="Proteomes" id="UP000724584">
    <property type="component" value="Unassembled WGS sequence"/>
</dbReference>
<protein>
    <submittedName>
        <fullName evidence="1">Transcription initiation factor IID, 18kD subunit-domain-containing protein</fullName>
    </submittedName>
</protein>
<evidence type="ECO:0000313" key="2">
    <source>
        <dbReference type="Proteomes" id="UP000724584"/>
    </source>
</evidence>
<dbReference type="EMBL" id="JAGIZQ010000002">
    <property type="protein sequence ID" value="KAH6641907.1"/>
    <property type="molecule type" value="Genomic_DNA"/>
</dbReference>
<keyword evidence="2" id="KW-1185">Reference proteome</keyword>
<sequence>MKAFSLLVHLGLLQACLGKKCYYPNGQEARNAYPCDPDAEHSTCCSGSAWGKSCLANKLCVTPGMRFARGSCTDPTFKSPACPDICTNHRTGVWDVVNCLNTTGVDTIYCCYGMENCCEQGNGRFQLLPPPSHTWAVYNSELTQYDVVTPLSTATSSASMSTTSTSSDASDTSDASSTTSGTSASTSGSEQPEETGGSSQAGTDSSTNSNEPTGLSTAAQAGIGVGAAVGAILIIGMAYLAWQLSKTKKALAADSQWQAVTTYPPAAPSSAYYSQDPAHKHEVQGDLANGELQGQHHFVDGGASRVELSATPSFNSPESPILHHPSLVFKMALLIAAMKMVNSGPKYRDEILKMMFVAGETRQPDVETTTMVENIVRDQTIHMLTVAGELAARRGQTKFTIDDIIFQVRNDAECLARLRNHMQWKQIRKRARVKDDGTADDLDVDDVDDIIEDEGGDGDAEATGATEPDPDPATPQSKSDGTAVMASGPEVSIPPLPWSILSMFPHAADIPSLAAIDNDDEIGGEDPGPSSGKTTSRWLLARLMKNDERTRTMTAEEYNAWSDCRSASFTYRKKKTFREWCGLGVIIDHRAKDDVLEILGFLTSEWVQKLTERALQVQRQEARESAGV</sequence>
<comment type="caution">
    <text evidence="1">The sequence shown here is derived from an EMBL/GenBank/DDBJ whole genome shotgun (WGS) entry which is preliminary data.</text>
</comment>
<accession>A0ACB7PJZ2</accession>
<gene>
    <name evidence="1" type="ORF">F5144DRAFT_528748</name>
</gene>
<proteinExistence type="predicted"/>